<dbReference type="NCBIfam" id="NF033902">
    <property type="entry name" value="iso_D2_wall_anc"/>
    <property type="match status" value="1"/>
</dbReference>
<feature type="domain" description="Gram-positive pilin subunit D1 N-terminal" evidence="8">
    <location>
        <begin position="87"/>
        <end position="233"/>
    </location>
</feature>
<protein>
    <submittedName>
        <fullName evidence="10">SpaH/EbpB family LPXTG-anchored major pilin</fullName>
    </submittedName>
</protein>
<feature type="region of interest" description="Disordered" evidence="5">
    <location>
        <begin position="388"/>
        <end position="410"/>
    </location>
</feature>
<organism evidence="10 11">
    <name type="scientific">Arcanobacterium phocisimile</name>
    <dbReference type="NCBI Taxonomy" id="1302235"/>
    <lineage>
        <taxon>Bacteria</taxon>
        <taxon>Bacillati</taxon>
        <taxon>Actinomycetota</taxon>
        <taxon>Actinomycetes</taxon>
        <taxon>Actinomycetales</taxon>
        <taxon>Actinomycetaceae</taxon>
        <taxon>Arcanobacterium</taxon>
    </lineage>
</organism>
<keyword evidence="6" id="KW-0472">Membrane</keyword>
<evidence type="ECO:0000259" key="8">
    <source>
        <dbReference type="Pfam" id="PF16555"/>
    </source>
</evidence>
<name>A0ABX7IGQ2_9ACTO</name>
<evidence type="ECO:0000256" key="3">
    <source>
        <dbReference type="ARBA" id="ARBA00022729"/>
    </source>
</evidence>
<evidence type="ECO:0000313" key="10">
    <source>
        <dbReference type="EMBL" id="QRV02299.1"/>
    </source>
</evidence>
<feature type="transmembrane region" description="Helical" evidence="6">
    <location>
        <begin position="580"/>
        <end position="604"/>
    </location>
</feature>
<dbReference type="NCBIfam" id="TIGR01167">
    <property type="entry name" value="LPXTG_anchor"/>
    <property type="match status" value="1"/>
</dbReference>
<keyword evidence="11" id="KW-1185">Reference proteome</keyword>
<dbReference type="Pfam" id="PF17802">
    <property type="entry name" value="SpaA"/>
    <property type="match status" value="1"/>
</dbReference>
<keyword evidence="1" id="KW-0134">Cell wall</keyword>
<evidence type="ECO:0000259" key="9">
    <source>
        <dbReference type="Pfam" id="PF17802"/>
    </source>
</evidence>
<keyword evidence="6" id="KW-0812">Transmembrane</keyword>
<keyword evidence="6" id="KW-1133">Transmembrane helix</keyword>
<feature type="region of interest" description="Disordered" evidence="5">
    <location>
        <begin position="144"/>
        <end position="166"/>
    </location>
</feature>
<evidence type="ECO:0000256" key="6">
    <source>
        <dbReference type="SAM" id="Phobius"/>
    </source>
</evidence>
<dbReference type="InterPro" id="IPR013783">
    <property type="entry name" value="Ig-like_fold"/>
</dbReference>
<gene>
    <name evidence="10" type="ORF">JTE88_00610</name>
</gene>
<feature type="compositionally biased region" description="Polar residues" evidence="5">
    <location>
        <begin position="144"/>
        <end position="165"/>
    </location>
</feature>
<dbReference type="Gene3D" id="2.60.40.740">
    <property type="match status" value="1"/>
</dbReference>
<evidence type="ECO:0000313" key="11">
    <source>
        <dbReference type="Proteomes" id="UP000602653"/>
    </source>
</evidence>
<feature type="domain" description="SpaA-like prealbumin fold" evidence="9">
    <location>
        <begin position="419"/>
        <end position="528"/>
    </location>
</feature>
<dbReference type="RefSeq" id="WP_204424662.1">
    <property type="nucleotide sequence ID" value="NZ_CP070228.1"/>
</dbReference>
<dbReference type="InterPro" id="IPR019931">
    <property type="entry name" value="LPXTG_anchor"/>
</dbReference>
<proteinExistence type="predicted"/>
<dbReference type="InterPro" id="IPR048052">
    <property type="entry name" value="FM1-like"/>
</dbReference>
<keyword evidence="2" id="KW-0964">Secreted</keyword>
<evidence type="ECO:0000256" key="1">
    <source>
        <dbReference type="ARBA" id="ARBA00022512"/>
    </source>
</evidence>
<evidence type="ECO:0000259" key="7">
    <source>
        <dbReference type="Pfam" id="PF00746"/>
    </source>
</evidence>
<keyword evidence="4" id="KW-0572">Peptidoglycan-anchor</keyword>
<dbReference type="Pfam" id="PF00746">
    <property type="entry name" value="Gram_pos_anchor"/>
    <property type="match status" value="1"/>
</dbReference>
<dbReference type="Gene3D" id="2.60.40.10">
    <property type="entry name" value="Immunoglobulins"/>
    <property type="match status" value="2"/>
</dbReference>
<feature type="domain" description="Gram-positive cocci surface proteins LPxTG" evidence="7">
    <location>
        <begin position="573"/>
        <end position="607"/>
    </location>
</feature>
<reference evidence="10 11" key="1">
    <citation type="submission" date="2021-02" db="EMBL/GenBank/DDBJ databases">
        <title>Complete Genome Sequence of Arcanobacterium phocisimile strain DSM 26142T from a harbour seal.</title>
        <authorList>
            <person name="Borowiak M."/>
            <person name="Alssahen M."/>
            <person name="Malorny B."/>
            <person name="Laemmler C."/>
            <person name="Siebert U."/>
            <person name="Ploetz M."/>
            <person name="Abdulmawjood A."/>
        </authorList>
    </citation>
    <scope>NUCLEOTIDE SEQUENCE [LARGE SCALE GENOMIC DNA]</scope>
    <source>
        <strain evidence="10 11">DSM 26142</strain>
    </source>
</reference>
<dbReference type="InterPro" id="IPR032364">
    <property type="entry name" value="GramPos_pilinD1_N"/>
</dbReference>
<dbReference type="InterPro" id="IPR041033">
    <property type="entry name" value="SpaA_PFL_dom_1"/>
</dbReference>
<dbReference type="Pfam" id="PF16555">
    <property type="entry name" value="GramPos_pilinD1"/>
    <property type="match status" value="1"/>
</dbReference>
<sequence>MKRATQRMLWTQVHSTTTGEQMFNKLRKMAVVAVTAGALVLTGGIAQADNGKAPDSVIDASKKGNIHLVKYDDEGKAGSPANGIKLDSSPRQKTIQGIEFSLSQVTKFPISSKFGTFSGKPIDITDVAQLTALAKLSASDVTQDMLTPSKTPENATPGANGSFKTGNKGEIDWKDLKLGVYILRETNSTVGEVTYKAAPDSLIFLPTTNPENQTEWLVDTDGNYGIWIYPKNSKDENTKFVDDAKSNVGDTITYTIEASIPATKVLDLKDQKDGLETNLNEFAFFDHLDEKLELTTNSRVFLSTAISKEKALSSFKSNTTSLVQDSDYKVTIKGQKLFVAFDVPGLNKLGKAKAADNQNELKAYLIFQPTVKKSGIIPNKAIVFKNNGSGKGDITKNPTTPPSEPGKGAKTKTVVSAWGKIEIVKKDDTGKPLPDAVFQVYGVTEDGIDYKTPVKVGNTNKWTTAKDTGKVVIDGLHANNLEDSEAKDATYKKYALVEIEAPAGFELNPKPIFFTIDASNVQKITTESTWKLDEEGKVIPESETTKTTVEESASSITDNIQTLFRTVDVINIKSKPKLPLTGGAGITIFGLLGAAIIGGGIFAAKRNSKKA</sequence>
<dbReference type="Proteomes" id="UP000602653">
    <property type="component" value="Chromosome"/>
</dbReference>
<accession>A0ABX7IGQ2</accession>
<dbReference type="EMBL" id="CP070228">
    <property type="protein sequence ID" value="QRV02299.1"/>
    <property type="molecule type" value="Genomic_DNA"/>
</dbReference>
<keyword evidence="3" id="KW-0732">Signal</keyword>
<evidence type="ECO:0000256" key="5">
    <source>
        <dbReference type="SAM" id="MobiDB-lite"/>
    </source>
</evidence>
<evidence type="ECO:0000256" key="2">
    <source>
        <dbReference type="ARBA" id="ARBA00022525"/>
    </source>
</evidence>
<evidence type="ECO:0000256" key="4">
    <source>
        <dbReference type="ARBA" id="ARBA00023088"/>
    </source>
</evidence>